<proteinExistence type="predicted"/>
<gene>
    <name evidence="1" type="ORF">MOV08_05345</name>
</gene>
<evidence type="ECO:0000313" key="2">
    <source>
        <dbReference type="Proteomes" id="UP001218629"/>
    </source>
</evidence>
<organism evidence="1 2">
    <name type="scientific">Streptomyces yunnanensis</name>
    <dbReference type="NCBI Taxonomy" id="156453"/>
    <lineage>
        <taxon>Bacteria</taxon>
        <taxon>Bacillati</taxon>
        <taxon>Actinomycetota</taxon>
        <taxon>Actinomycetes</taxon>
        <taxon>Kitasatosporales</taxon>
        <taxon>Streptomycetaceae</taxon>
        <taxon>Streptomyces</taxon>
    </lineage>
</organism>
<dbReference type="RefSeq" id="WP_275306543.1">
    <property type="nucleotide sequence ID" value="NZ_CP095749.1"/>
</dbReference>
<name>A0ABY8A4R9_9ACTN</name>
<evidence type="ECO:0000313" key="1">
    <source>
        <dbReference type="EMBL" id="WEB38786.1"/>
    </source>
</evidence>
<keyword evidence="2" id="KW-1185">Reference proteome</keyword>
<dbReference type="EMBL" id="CP095749">
    <property type="protein sequence ID" value="WEB38786.1"/>
    <property type="molecule type" value="Genomic_DNA"/>
</dbReference>
<sequence length="112" mass="12643">MIRAKKLLLEVEISENGKDWHVWPNPGVGYERIIEVAAMHSIKEAEMATEALGKRTAYVYQEFERPDGLPSAPEWFRILGKAENGHRVSRARYRRDAGTGEYACVAGPEILS</sequence>
<dbReference type="Proteomes" id="UP001218629">
    <property type="component" value="Chromosome"/>
</dbReference>
<protein>
    <submittedName>
        <fullName evidence="1">Uncharacterized protein</fullName>
    </submittedName>
</protein>
<accession>A0ABY8A4R9</accession>
<reference evidence="1 2" key="1">
    <citation type="submission" date="2022-03" db="EMBL/GenBank/DDBJ databases">
        <title>Streptomyces yunnanensis P86,complete genome.</title>
        <authorList>
            <person name="Chen S."/>
            <person name="Zhang Q."/>
        </authorList>
    </citation>
    <scope>NUCLEOTIDE SEQUENCE [LARGE SCALE GENOMIC DNA]</scope>
    <source>
        <strain evidence="1 2">P86</strain>
    </source>
</reference>